<feature type="region of interest" description="Disordered" evidence="1">
    <location>
        <begin position="322"/>
        <end position="384"/>
    </location>
</feature>
<sequence length="411" mass="42792">MASINNSSSIQALTLALAGAAAVVPSEAEACSPGYCAYTDAWQSLEPINAQAIPTDGVLLLQGARSGSSPEEDWLDKVELTVTRDGQPIAGAVEASPVRDVLLWRPAAPLEPGDYKVVGSLDNPDEDIGYEYCAVDLELDFDFAVEAGPSAPLSPPQLSAQPLLDVRESDALENLVCCDGAMPYSYVFDCGGSDEYVGWDEGFCTGLRAFGTLRVQVSIATDLPQATSALVMRELLVDGSPQRGALLDAQTAGLTKPSCITVRLTNLATGESVESEASCHGDEPEVAAQLGDHAIDPGPALAQECSQGAYTCEINQEAWDPEKCAPWPADEPTSGDPTEGPTTGEPTSEGSEGSGEGGDESEGTDGPASGGADELVEHGCACDSRAPSPFGALALLGLGLLRPRRRRRPPR</sequence>
<keyword evidence="3" id="KW-1185">Reference proteome</keyword>
<evidence type="ECO:0000313" key="2">
    <source>
        <dbReference type="EMBL" id="MBZ5708141.1"/>
    </source>
</evidence>
<accession>A0ABS7TIU3</accession>
<dbReference type="Proteomes" id="UP001139031">
    <property type="component" value="Unassembled WGS sequence"/>
</dbReference>
<comment type="caution">
    <text evidence="2">The sequence shown here is derived from an EMBL/GenBank/DDBJ whole genome shotgun (WGS) entry which is preliminary data.</text>
</comment>
<evidence type="ECO:0000256" key="1">
    <source>
        <dbReference type="SAM" id="MobiDB-lite"/>
    </source>
</evidence>
<evidence type="ECO:0008006" key="4">
    <source>
        <dbReference type="Google" id="ProtNLM"/>
    </source>
</evidence>
<dbReference type="RefSeq" id="WP_224189895.1">
    <property type="nucleotide sequence ID" value="NZ_JAIRAU010000001.1"/>
</dbReference>
<proteinExistence type="predicted"/>
<reference evidence="2" key="1">
    <citation type="submission" date="2021-08" db="EMBL/GenBank/DDBJ databases">
        <authorList>
            <person name="Stevens D.C."/>
        </authorList>
    </citation>
    <scope>NUCLEOTIDE SEQUENCE</scope>
    <source>
        <strain evidence="2">DSM 53165</strain>
    </source>
</reference>
<protein>
    <recommendedName>
        <fullName evidence="4">MYXO-CTERM domain-containing protein</fullName>
    </recommendedName>
</protein>
<organism evidence="2 3">
    <name type="scientific">Nannocystis pusilla</name>
    <dbReference type="NCBI Taxonomy" id="889268"/>
    <lineage>
        <taxon>Bacteria</taxon>
        <taxon>Pseudomonadati</taxon>
        <taxon>Myxococcota</taxon>
        <taxon>Polyangia</taxon>
        <taxon>Nannocystales</taxon>
        <taxon>Nannocystaceae</taxon>
        <taxon>Nannocystis</taxon>
    </lineage>
</organism>
<dbReference type="EMBL" id="JAIRAU010000001">
    <property type="protein sequence ID" value="MBZ5708141.1"/>
    <property type="molecule type" value="Genomic_DNA"/>
</dbReference>
<name>A0ABS7TIU3_9BACT</name>
<feature type="compositionally biased region" description="Low complexity" evidence="1">
    <location>
        <begin position="331"/>
        <end position="351"/>
    </location>
</feature>
<evidence type="ECO:0000313" key="3">
    <source>
        <dbReference type="Proteomes" id="UP001139031"/>
    </source>
</evidence>
<gene>
    <name evidence="2" type="ORF">K7C98_02650</name>
</gene>